<reference evidence="1" key="1">
    <citation type="submission" date="2023-02" db="EMBL/GenBank/DDBJ databases">
        <title>Kitasatospora phosalacinea NBRC 14362.</title>
        <authorList>
            <person name="Ichikawa N."/>
            <person name="Sato H."/>
            <person name="Tonouchi N."/>
        </authorList>
    </citation>
    <scope>NUCLEOTIDE SEQUENCE</scope>
    <source>
        <strain evidence="1">NBRC 14362</strain>
    </source>
</reference>
<evidence type="ECO:0000313" key="2">
    <source>
        <dbReference type="Proteomes" id="UP001165143"/>
    </source>
</evidence>
<gene>
    <name evidence="1" type="ORF">Kpho01_69940</name>
</gene>
<accession>A0A9W6PQ74</accession>
<evidence type="ECO:0000313" key="1">
    <source>
        <dbReference type="EMBL" id="GLW58984.1"/>
    </source>
</evidence>
<dbReference type="EMBL" id="BSRX01000065">
    <property type="protein sequence ID" value="GLW58984.1"/>
    <property type="molecule type" value="Genomic_DNA"/>
</dbReference>
<organism evidence="1 2">
    <name type="scientific">Kitasatospora phosalacinea</name>
    <dbReference type="NCBI Taxonomy" id="2065"/>
    <lineage>
        <taxon>Bacteria</taxon>
        <taxon>Bacillati</taxon>
        <taxon>Actinomycetota</taxon>
        <taxon>Actinomycetes</taxon>
        <taxon>Kitasatosporales</taxon>
        <taxon>Streptomycetaceae</taxon>
        <taxon>Kitasatospora</taxon>
    </lineage>
</organism>
<name>A0A9W6PQ74_9ACTN</name>
<protein>
    <submittedName>
        <fullName evidence="1">Uncharacterized protein</fullName>
    </submittedName>
</protein>
<comment type="caution">
    <text evidence="1">The sequence shown here is derived from an EMBL/GenBank/DDBJ whole genome shotgun (WGS) entry which is preliminary data.</text>
</comment>
<dbReference type="RefSeq" id="WP_033254724.1">
    <property type="nucleotide sequence ID" value="NZ_BSRX01000065.1"/>
</dbReference>
<sequence>MLSIRGNATELLRTRAEQLIRGIGGLNTSVQTAIDDPNIRLMVLVDAVDGDRNQNTRVSWAAPDTQISVTVEIAARGDGLYQGLLHELVLHAVPAVQRHLAAIAQHRAPVYPVGRQILVEEAQEHASQAGWLLMAELAIASGLTGLLDAAVMDACAHDKGIARAVVRSLRQRNLITQEDAADLYDEIDS</sequence>
<dbReference type="Proteomes" id="UP001165143">
    <property type="component" value="Unassembled WGS sequence"/>
</dbReference>
<proteinExistence type="predicted"/>
<dbReference type="AlphaFoldDB" id="A0A9W6PQ74"/>